<dbReference type="PANTHER" id="PTHR11699">
    <property type="entry name" value="ALDEHYDE DEHYDROGENASE-RELATED"/>
    <property type="match status" value="1"/>
</dbReference>
<organism evidence="6 7">
    <name type="scientific">Pseudomonas citronellolis</name>
    <dbReference type="NCBI Taxonomy" id="53408"/>
    <lineage>
        <taxon>Bacteria</taxon>
        <taxon>Pseudomonadati</taxon>
        <taxon>Pseudomonadota</taxon>
        <taxon>Gammaproteobacteria</taxon>
        <taxon>Pseudomonadales</taxon>
        <taxon>Pseudomonadaceae</taxon>
        <taxon>Pseudomonas</taxon>
    </lineage>
</organism>
<dbReference type="SUPFAM" id="SSF53720">
    <property type="entry name" value="ALDH-like"/>
    <property type="match status" value="1"/>
</dbReference>
<dbReference type="InterPro" id="IPR016163">
    <property type="entry name" value="Ald_DH_C"/>
</dbReference>
<evidence type="ECO:0000259" key="5">
    <source>
        <dbReference type="Pfam" id="PF00171"/>
    </source>
</evidence>
<dbReference type="Pfam" id="PF00171">
    <property type="entry name" value="Aldedh"/>
    <property type="match status" value="1"/>
</dbReference>
<sequence length="481" mass="51881">MSVLERSNFIDGQWVAGVRFAENLNPAQLGDLVGLYAEGSPRQMRQAVEAAKRAADGWRRTSPQVRADLLRTVGEEMGRRSEELGLLLCREVGRPYPECVAEVRRSAQIFHWFAGEALRVSGEFVQGLRPGYNIEVSRVPIGVVGVITAWNFPMCMPAWKIAAALAFGNCVVFKPSEFTPGCAWELTDMLRRAGIPAGVLNLVMGRGAEIGETLTDLVDAVSFTGSNAVGEAILQRSAKRMLKVQLELGGKNALVVLDDADLDLAVEAAVQSAFHASGQRCTAASRLVVHRAVQDDFIERLVARMGRIRVGDPQGSGVEMGSLANAAQLEKVRRYIAIGRAEGATLLYGGDAPRDLADGYWQNPALFVHTHNQMRINRDEIFGPVASVISVADLDEALAVVNDSDHALSSGIFTASMSAAEAFRQRTRSGIVAINAPTAGVDYHVPFGGRAPSGYGGREQGSAAIEFFTEQVTTYRNHGVI</sequence>
<proteinExistence type="inferred from homology"/>
<dbReference type="InterPro" id="IPR015590">
    <property type="entry name" value="Aldehyde_DH_dom"/>
</dbReference>
<dbReference type="InterPro" id="IPR016161">
    <property type="entry name" value="Ald_DH/histidinol_DH"/>
</dbReference>
<evidence type="ECO:0000313" key="7">
    <source>
        <dbReference type="Proteomes" id="UP001220662"/>
    </source>
</evidence>
<gene>
    <name evidence="6" type="ORF">P3W55_20655</name>
</gene>
<evidence type="ECO:0000256" key="1">
    <source>
        <dbReference type="ARBA" id="ARBA00009986"/>
    </source>
</evidence>
<dbReference type="GO" id="GO:0016620">
    <property type="term" value="F:oxidoreductase activity, acting on the aldehyde or oxo group of donors, NAD or NADP as acceptor"/>
    <property type="evidence" value="ECO:0007669"/>
    <property type="project" value="InterPro"/>
</dbReference>
<name>A0AAW6PCS3_9PSED</name>
<dbReference type="FunFam" id="3.40.605.10:FF:000007">
    <property type="entry name" value="NAD/NADP-dependent betaine aldehyde dehydrogenase"/>
    <property type="match status" value="1"/>
</dbReference>
<feature type="active site" evidence="3">
    <location>
        <position position="247"/>
    </location>
</feature>
<comment type="caution">
    <text evidence="6">The sequence shown here is derived from an EMBL/GenBank/DDBJ whole genome shotgun (WGS) entry which is preliminary data.</text>
</comment>
<dbReference type="EMBL" id="JARJLR010000337">
    <property type="protein sequence ID" value="MDF3844128.1"/>
    <property type="molecule type" value="Genomic_DNA"/>
</dbReference>
<reference evidence="6" key="1">
    <citation type="submission" date="2023-03" db="EMBL/GenBank/DDBJ databases">
        <title>Draft assemblies of triclosan tolerant bacteria isolated from returned activated sludge.</title>
        <authorList>
            <person name="Van Hamelsveld S."/>
        </authorList>
    </citation>
    <scope>NUCLEOTIDE SEQUENCE</scope>
    <source>
        <strain evidence="6">GW210015_S63</strain>
    </source>
</reference>
<dbReference type="Gene3D" id="3.40.309.10">
    <property type="entry name" value="Aldehyde Dehydrogenase, Chain A, domain 2"/>
    <property type="match status" value="1"/>
</dbReference>
<dbReference type="PROSITE" id="PS00070">
    <property type="entry name" value="ALDEHYDE_DEHYDR_CYS"/>
    <property type="match status" value="1"/>
</dbReference>
<dbReference type="InterPro" id="IPR016162">
    <property type="entry name" value="Ald_DH_N"/>
</dbReference>
<dbReference type="Proteomes" id="UP001220662">
    <property type="component" value="Unassembled WGS sequence"/>
</dbReference>
<keyword evidence="2 4" id="KW-0560">Oxidoreductase</keyword>
<evidence type="ECO:0000313" key="6">
    <source>
        <dbReference type="EMBL" id="MDF3844128.1"/>
    </source>
</evidence>
<dbReference type="Gene3D" id="3.40.605.10">
    <property type="entry name" value="Aldehyde Dehydrogenase, Chain A, domain 1"/>
    <property type="match status" value="1"/>
</dbReference>
<dbReference type="AlphaFoldDB" id="A0AAW6PCS3"/>
<protein>
    <submittedName>
        <fullName evidence="6">Aldehyde dehydrogenase family protein</fullName>
    </submittedName>
</protein>
<dbReference type="PROSITE" id="PS00687">
    <property type="entry name" value="ALDEHYDE_DEHYDR_GLU"/>
    <property type="match status" value="1"/>
</dbReference>
<evidence type="ECO:0000256" key="4">
    <source>
        <dbReference type="RuleBase" id="RU003345"/>
    </source>
</evidence>
<comment type="similarity">
    <text evidence="1 4">Belongs to the aldehyde dehydrogenase family.</text>
</comment>
<evidence type="ECO:0000256" key="3">
    <source>
        <dbReference type="PROSITE-ProRule" id="PRU10007"/>
    </source>
</evidence>
<dbReference type="InterPro" id="IPR016160">
    <property type="entry name" value="Ald_DH_CS_CYS"/>
</dbReference>
<dbReference type="RefSeq" id="WP_276215404.1">
    <property type="nucleotide sequence ID" value="NZ_JARJLR010000337.1"/>
</dbReference>
<accession>A0AAW6PCS3</accession>
<dbReference type="InterPro" id="IPR029510">
    <property type="entry name" value="Ald_DH_CS_GLU"/>
</dbReference>
<feature type="domain" description="Aldehyde dehydrogenase" evidence="5">
    <location>
        <begin position="21"/>
        <end position="471"/>
    </location>
</feature>
<evidence type="ECO:0000256" key="2">
    <source>
        <dbReference type="ARBA" id="ARBA00023002"/>
    </source>
</evidence>